<dbReference type="Proteomes" id="UP000616151">
    <property type="component" value="Unassembled WGS sequence"/>
</dbReference>
<evidence type="ECO:0000313" key="2">
    <source>
        <dbReference type="Proteomes" id="UP000616151"/>
    </source>
</evidence>
<organism evidence="1 2">
    <name type="scientific">Taklimakanibacter albus</name>
    <dbReference type="NCBI Taxonomy" id="2800327"/>
    <lineage>
        <taxon>Bacteria</taxon>
        <taxon>Pseudomonadati</taxon>
        <taxon>Pseudomonadota</taxon>
        <taxon>Alphaproteobacteria</taxon>
        <taxon>Hyphomicrobiales</taxon>
        <taxon>Aestuariivirgaceae</taxon>
        <taxon>Taklimakanibacter</taxon>
    </lineage>
</organism>
<evidence type="ECO:0000313" key="1">
    <source>
        <dbReference type="EMBL" id="MBK1869274.1"/>
    </source>
</evidence>
<name>A0ACC5R9G5_9HYPH</name>
<keyword evidence="2" id="KW-1185">Reference proteome</keyword>
<protein>
    <submittedName>
        <fullName evidence="1">NAD(P)H-dependent oxidoreductase</fullName>
    </submittedName>
</protein>
<comment type="caution">
    <text evidence="1">The sequence shown here is derived from an EMBL/GenBank/DDBJ whole genome shotgun (WGS) entry which is preliminary data.</text>
</comment>
<gene>
    <name evidence="1" type="ORF">JHL16_23135</name>
</gene>
<dbReference type="EMBL" id="JAENHL010000008">
    <property type="protein sequence ID" value="MBK1869274.1"/>
    <property type="molecule type" value="Genomic_DNA"/>
</dbReference>
<accession>A0ACC5R9G5</accession>
<reference evidence="1" key="1">
    <citation type="submission" date="2021-01" db="EMBL/GenBank/DDBJ databases">
        <authorList>
            <person name="Sun Q."/>
        </authorList>
    </citation>
    <scope>NUCLEOTIDE SEQUENCE</scope>
    <source>
        <strain evidence="1">YIM B02566</strain>
    </source>
</reference>
<proteinExistence type="predicted"/>
<sequence length="195" mass="21494">MSKVRIAVIIGSTRETRFATKPAEWIYTVARQHPDLEVELVDLKDFDLPFFNEAASNLWMPSKDPKAVAWQEKIGGFDGFIFVVAEYNRSVTGALKNALDQAYKEWGRKPAAYVGYGSVGGARAVEHLRLINVELQMVPTRSGVHIGGSDFYKIHPMAGNQPISAIEEAIGPSAKTMLDELAWWAKATKTARAAA</sequence>